<gene>
    <name evidence="1" type="ORF">HMPREF0027_1533</name>
</gene>
<dbReference type="AlphaFoldDB" id="E8KI66"/>
<evidence type="ECO:0000313" key="2">
    <source>
        <dbReference type="Proteomes" id="UP000005467"/>
    </source>
</evidence>
<evidence type="ECO:0000313" key="1">
    <source>
        <dbReference type="EMBL" id="EFX91414.1"/>
    </source>
</evidence>
<name>E8KI66_9PAST</name>
<dbReference type="HOGENOM" id="CLU_1159175_0_0_6"/>
<sequence length="239" mass="27655">MEIRIFSENPKLGLENRLPGYPQYNHEFVQPLFVSRMPTRKMTGKGHMETVKSAKRLDEGLSVLKVPLTQLKLSDLERMVNREREDALYQSLKAHLEQFGNDPAKAFAEPFHKKGGTVVKAVRVEQTQKSGVLVRDGNGVADNTSMVRVDVFTKAGKYFLVPIYKWQVAKRILPNKAVTAGVDEIDWLEMDSSYQFIFTMYANDLVKVKLKKRSILGLLRWFRSCNWGYCYQRTRFREI</sequence>
<dbReference type="EMBL" id="AEVG01000105">
    <property type="protein sequence ID" value="EFX91414.1"/>
    <property type="molecule type" value="Genomic_DNA"/>
</dbReference>
<comment type="caution">
    <text evidence="1">The sequence shown here is derived from an EMBL/GenBank/DDBJ whole genome shotgun (WGS) entry which is preliminary data.</text>
</comment>
<accession>E8KI66</accession>
<protein>
    <submittedName>
        <fullName evidence="1">Uncharacterized protein</fullName>
    </submittedName>
</protein>
<dbReference type="Proteomes" id="UP000005467">
    <property type="component" value="Unassembled WGS sequence"/>
</dbReference>
<keyword evidence="2" id="KW-1185">Reference proteome</keyword>
<proteinExistence type="predicted"/>
<reference evidence="1 2" key="1">
    <citation type="submission" date="2011-01" db="EMBL/GenBank/DDBJ databases">
        <authorList>
            <person name="Muzny D."/>
            <person name="Qin X."/>
            <person name="Deng J."/>
            <person name="Jiang H."/>
            <person name="Liu Y."/>
            <person name="Qu J."/>
            <person name="Song X.-Z."/>
            <person name="Zhang L."/>
            <person name="Thornton R."/>
            <person name="Coyle M."/>
            <person name="Francisco L."/>
            <person name="Jackson L."/>
            <person name="Javaid M."/>
            <person name="Korchina V."/>
            <person name="Kovar C."/>
            <person name="Mata R."/>
            <person name="Mathew T."/>
            <person name="Ngo R."/>
            <person name="Nguyen L."/>
            <person name="Nguyen N."/>
            <person name="Okwuonu G."/>
            <person name="Ongeri F."/>
            <person name="Pham C."/>
            <person name="Simmons D."/>
            <person name="Wilczek-Boney K."/>
            <person name="Hale W."/>
            <person name="Jakkamsetti A."/>
            <person name="Pham P."/>
            <person name="Ruth R."/>
            <person name="San Lucas F."/>
            <person name="Warren J."/>
            <person name="Zhang J."/>
            <person name="Zhao Z."/>
            <person name="Zhou C."/>
            <person name="Zhu D."/>
            <person name="Lee S."/>
            <person name="Bess C."/>
            <person name="Blankenburg K."/>
            <person name="Forbes L."/>
            <person name="Fu Q."/>
            <person name="Gubbala S."/>
            <person name="Hirani K."/>
            <person name="Jayaseelan J.C."/>
            <person name="Lara F."/>
            <person name="Munidasa M."/>
            <person name="Palculict T."/>
            <person name="Patil S."/>
            <person name="Pu L.-L."/>
            <person name="Saada N."/>
            <person name="Tang L."/>
            <person name="Weissenberger G."/>
            <person name="Zhu Y."/>
            <person name="Hemphill L."/>
            <person name="Shang Y."/>
            <person name="Youmans B."/>
            <person name="Ayvaz T."/>
            <person name="Ross M."/>
            <person name="Santibanez J."/>
            <person name="Aqrawi P."/>
            <person name="Gross S."/>
            <person name="Joshi V."/>
            <person name="Fowler G."/>
            <person name="Nazareth L."/>
            <person name="Reid J."/>
            <person name="Worley K."/>
            <person name="Petrosino J."/>
            <person name="Highlander S."/>
            <person name="Gibbs R."/>
        </authorList>
    </citation>
    <scope>NUCLEOTIDE SEQUENCE [LARGE SCALE GENOMIC DNA]</scope>
    <source>
        <strain evidence="1 2">ATCC 25976</strain>
    </source>
</reference>
<organism evidence="1 2">
    <name type="scientific">Actinobacillus ureae ATCC 25976</name>
    <dbReference type="NCBI Taxonomy" id="887324"/>
    <lineage>
        <taxon>Bacteria</taxon>
        <taxon>Pseudomonadati</taxon>
        <taxon>Pseudomonadota</taxon>
        <taxon>Gammaproteobacteria</taxon>
        <taxon>Pasteurellales</taxon>
        <taxon>Pasteurellaceae</taxon>
        <taxon>Actinobacillus</taxon>
    </lineage>
</organism>
<dbReference type="RefSeq" id="WP_005623466.1">
    <property type="nucleotide sequence ID" value="NZ_GL831080.1"/>
</dbReference>